<evidence type="ECO:0000313" key="4">
    <source>
        <dbReference type="EMBL" id="WVZ51754.1"/>
    </source>
</evidence>
<evidence type="ECO:0000313" key="5">
    <source>
        <dbReference type="Proteomes" id="UP001341281"/>
    </source>
</evidence>
<dbReference type="AlphaFoldDB" id="A0AAQ3PS98"/>
<dbReference type="Gene3D" id="3.30.420.10">
    <property type="entry name" value="Ribonuclease H-like superfamily/Ribonuclease H"/>
    <property type="match status" value="1"/>
</dbReference>
<organism evidence="4 5">
    <name type="scientific">Paspalum notatum var. saurae</name>
    <dbReference type="NCBI Taxonomy" id="547442"/>
    <lineage>
        <taxon>Eukaryota</taxon>
        <taxon>Viridiplantae</taxon>
        <taxon>Streptophyta</taxon>
        <taxon>Embryophyta</taxon>
        <taxon>Tracheophyta</taxon>
        <taxon>Spermatophyta</taxon>
        <taxon>Magnoliopsida</taxon>
        <taxon>Liliopsida</taxon>
        <taxon>Poales</taxon>
        <taxon>Poaceae</taxon>
        <taxon>PACMAD clade</taxon>
        <taxon>Panicoideae</taxon>
        <taxon>Andropogonodae</taxon>
        <taxon>Paspaleae</taxon>
        <taxon>Paspalinae</taxon>
        <taxon>Paspalum</taxon>
    </lineage>
</organism>
<dbReference type="InterPro" id="IPR012337">
    <property type="entry name" value="RNaseH-like_sf"/>
</dbReference>
<keyword evidence="5" id="KW-1185">Reference proteome</keyword>
<dbReference type="PROSITE" id="PS50878">
    <property type="entry name" value="RT_POL"/>
    <property type="match status" value="1"/>
</dbReference>
<dbReference type="Pfam" id="PF17921">
    <property type="entry name" value="Integrase_H2C2"/>
    <property type="match status" value="1"/>
</dbReference>
<dbReference type="PROSITE" id="PS50994">
    <property type="entry name" value="INTEGRASE"/>
    <property type="match status" value="1"/>
</dbReference>
<dbReference type="EMBL" id="CP144745">
    <property type="protein sequence ID" value="WVZ51754.1"/>
    <property type="molecule type" value="Genomic_DNA"/>
</dbReference>
<dbReference type="Proteomes" id="UP001341281">
    <property type="component" value="Chromosome 01"/>
</dbReference>
<dbReference type="InterPro" id="IPR000477">
    <property type="entry name" value="RT_dom"/>
</dbReference>
<dbReference type="Pfam" id="PF24626">
    <property type="entry name" value="SH3_Tf2-1"/>
    <property type="match status" value="1"/>
</dbReference>
<dbReference type="Pfam" id="PF00078">
    <property type="entry name" value="RVT_1"/>
    <property type="match status" value="1"/>
</dbReference>
<protein>
    <recommendedName>
        <fullName evidence="6">Transposon Ty3-I Gag-Pol polyprotein</fullName>
    </recommendedName>
</protein>
<proteinExistence type="predicted"/>
<feature type="domain" description="Integrase catalytic" evidence="3">
    <location>
        <begin position="440"/>
        <end position="600"/>
    </location>
</feature>
<dbReference type="InterPro" id="IPR043128">
    <property type="entry name" value="Rev_trsase/Diguanyl_cyclase"/>
</dbReference>
<dbReference type="Pfam" id="PF17919">
    <property type="entry name" value="RT_RNaseH_2"/>
    <property type="match status" value="1"/>
</dbReference>
<feature type="region of interest" description="Disordered" evidence="1">
    <location>
        <begin position="726"/>
        <end position="788"/>
    </location>
</feature>
<dbReference type="Gene3D" id="3.10.10.10">
    <property type="entry name" value="HIV Type 1 Reverse Transcriptase, subunit A, domain 1"/>
    <property type="match status" value="1"/>
</dbReference>
<dbReference type="FunFam" id="1.10.340.70:FF:000001">
    <property type="entry name" value="Retrovirus-related Pol polyprotein from transposon gypsy-like Protein"/>
    <property type="match status" value="1"/>
</dbReference>
<dbReference type="SUPFAM" id="SSF53098">
    <property type="entry name" value="Ribonuclease H-like"/>
    <property type="match status" value="1"/>
</dbReference>
<reference evidence="4 5" key="1">
    <citation type="submission" date="2024-02" db="EMBL/GenBank/DDBJ databases">
        <title>High-quality chromosome-scale genome assembly of Pensacola bahiagrass (Paspalum notatum Flugge var. saurae).</title>
        <authorList>
            <person name="Vega J.M."/>
            <person name="Podio M."/>
            <person name="Orjuela J."/>
            <person name="Siena L.A."/>
            <person name="Pessino S.C."/>
            <person name="Combes M.C."/>
            <person name="Mariac C."/>
            <person name="Albertini E."/>
            <person name="Pupilli F."/>
            <person name="Ortiz J.P.A."/>
            <person name="Leblanc O."/>
        </authorList>
    </citation>
    <scope>NUCLEOTIDE SEQUENCE [LARGE SCALE GENOMIC DNA]</scope>
    <source>
        <strain evidence="4">R1</strain>
        <tissue evidence="4">Leaf</tissue>
    </source>
</reference>
<dbReference type="FunFam" id="3.30.70.270:FF:000003">
    <property type="entry name" value="Transposon Ty3-G Gag-Pol polyprotein"/>
    <property type="match status" value="1"/>
</dbReference>
<evidence type="ECO:0000259" key="2">
    <source>
        <dbReference type="PROSITE" id="PS50878"/>
    </source>
</evidence>
<dbReference type="PANTHER" id="PTHR35046:SF9">
    <property type="entry name" value="RNA-DIRECTED DNA POLYMERASE"/>
    <property type="match status" value="1"/>
</dbReference>
<gene>
    <name evidence="4" type="ORF">U9M48_002866</name>
</gene>
<evidence type="ECO:0008006" key="6">
    <source>
        <dbReference type="Google" id="ProtNLM"/>
    </source>
</evidence>
<dbReference type="FunFam" id="3.30.420.10:FF:000032">
    <property type="entry name" value="Retrovirus-related Pol polyprotein from transposon 297-like Protein"/>
    <property type="match status" value="1"/>
</dbReference>
<dbReference type="GO" id="GO:0003676">
    <property type="term" value="F:nucleic acid binding"/>
    <property type="evidence" value="ECO:0007669"/>
    <property type="project" value="InterPro"/>
</dbReference>
<dbReference type="GO" id="GO:0015074">
    <property type="term" value="P:DNA integration"/>
    <property type="evidence" value="ECO:0007669"/>
    <property type="project" value="InterPro"/>
</dbReference>
<dbReference type="Gene3D" id="1.10.340.70">
    <property type="match status" value="1"/>
</dbReference>
<dbReference type="Gene3D" id="3.30.70.270">
    <property type="match status" value="2"/>
</dbReference>
<evidence type="ECO:0000256" key="1">
    <source>
        <dbReference type="SAM" id="MobiDB-lite"/>
    </source>
</evidence>
<dbReference type="InterPro" id="IPR001584">
    <property type="entry name" value="Integrase_cat-core"/>
</dbReference>
<dbReference type="InterPro" id="IPR041588">
    <property type="entry name" value="Integrase_H2C2"/>
</dbReference>
<feature type="compositionally biased region" description="Basic and acidic residues" evidence="1">
    <location>
        <begin position="764"/>
        <end position="782"/>
    </location>
</feature>
<dbReference type="PANTHER" id="PTHR35046">
    <property type="entry name" value="ZINC KNUCKLE (CCHC-TYPE) FAMILY PROTEIN"/>
    <property type="match status" value="1"/>
</dbReference>
<feature type="domain" description="Reverse transcriptase" evidence="2">
    <location>
        <begin position="1"/>
        <end position="104"/>
    </location>
</feature>
<dbReference type="CDD" id="cd09274">
    <property type="entry name" value="RNase_HI_RT_Ty3"/>
    <property type="match status" value="1"/>
</dbReference>
<dbReference type="InterPro" id="IPR043502">
    <property type="entry name" value="DNA/RNA_pol_sf"/>
</dbReference>
<dbReference type="FunFam" id="3.30.70.270:FF:000026">
    <property type="entry name" value="Transposon Ty3-G Gag-Pol polyprotein"/>
    <property type="match status" value="1"/>
</dbReference>
<dbReference type="InterPro" id="IPR036397">
    <property type="entry name" value="RNaseH_sf"/>
</dbReference>
<sequence length="788" mass="90993">MKLGDEWKTAFKTKFRLYEWLVMPFGLTNAPSTLMRLMNEVLRAFIRKFVVVYFDDILIYSKSLHEHMDHLRVVFDALRAARLFGNIKNCTFCTDQVSFLGYVVTPQEIEADEAKVQAIRSWPMPTTVSQVQSFHGLAGFYRRFVPNFSTIGAPLNELTKKGVAFHWGNTQEDAFNLLKDKLTHAPLLQLPDFGKTFELECDASGVGIGSVLMQENKPVAYFSEKLSGPVLNYSTYDKELYARSLETWQYYLWPKEFVIHSVHESLKHIRSQVKLNRRHAKWVEIIESFPYVIKHKKGKDNVIADALSTRYTMLLQLDHHIFGLESIKEQYDYDEDFKDITLHCKDGRTWDKYVINEGFVFRANRLCIPVGSVRLLLLQEAHGGGLMGHFGAKKTEAVLSTHFFWPKMRRDVERFVSRCTTCQKVKSRLNPHGLYMSLPVPSTPWEDISMDFVLGLPRTKRGRDSIFVVVDRFSKMAHFIPCHKSDDAVNIANLFFQEIVRLHGMPSTIVLDRDAKFLSHFWRTLWNKLGTKLLFSTTCHPQTDGQTEVVNRTLSTMLRAVLKKNLKMWEECLPYVEFTYNRAVHSTTKVSPFQVVYGFNPRAPIDLLPLPTSERVHHDAKERADFILKLHKTTKDNIEKMNERYREAGNKGRKKINLELGDLVWLHLRKDRFPDLRKSKLMPRADGLFKIIEKINDNAYKFELPPEFGVSPTFNIADLKPYLGEEDEHESRMTPLQEGEDDEDISPMLTSDTPSVVMHGPLTRAREEQEGHGTSKGEEESKGGVQVK</sequence>
<dbReference type="InterPro" id="IPR056924">
    <property type="entry name" value="SH3_Tf2-1"/>
</dbReference>
<name>A0AAQ3PS98_PASNO</name>
<accession>A0AAQ3PS98</accession>
<dbReference type="CDD" id="cd01647">
    <property type="entry name" value="RT_LTR"/>
    <property type="match status" value="1"/>
</dbReference>
<dbReference type="InterPro" id="IPR041577">
    <property type="entry name" value="RT_RNaseH_2"/>
</dbReference>
<dbReference type="SUPFAM" id="SSF56672">
    <property type="entry name" value="DNA/RNA polymerases"/>
    <property type="match status" value="1"/>
</dbReference>
<evidence type="ECO:0000259" key="3">
    <source>
        <dbReference type="PROSITE" id="PS50994"/>
    </source>
</evidence>